<evidence type="ECO:0000313" key="3">
    <source>
        <dbReference type="Proteomes" id="UP000179807"/>
    </source>
</evidence>
<dbReference type="GO" id="GO:0005634">
    <property type="term" value="C:nucleus"/>
    <property type="evidence" value="ECO:0007669"/>
    <property type="project" value="TreeGrafter"/>
</dbReference>
<dbReference type="Gene3D" id="1.10.510.10">
    <property type="entry name" value="Transferase(Phosphotransferase) domain 1"/>
    <property type="match status" value="1"/>
</dbReference>
<proteinExistence type="predicted"/>
<dbReference type="PANTHER" id="PTHR24345">
    <property type="entry name" value="SERINE/THREONINE-PROTEIN KINASE PLK"/>
    <property type="match status" value="1"/>
</dbReference>
<sequence length="162" mass="18354">MKQSIKKLTENEIKQIIKEIISGMLYIHQRGIIHRDLKPENILLDAEKHVKISDFGISTLSSYTIHTTGVGTLTYMSPEQLNGDVHYSNKVDVYAFGILLYFILTKGSTPKVSVGNVAMGKKFEIPPMIGEFYVNIIGKCLEFDPNKRPSFSKLYRKITNIT</sequence>
<feature type="domain" description="Protein kinase" evidence="1">
    <location>
        <begin position="1"/>
        <end position="162"/>
    </location>
</feature>
<dbReference type="InterPro" id="IPR000719">
    <property type="entry name" value="Prot_kinase_dom"/>
</dbReference>
<dbReference type="EMBL" id="MLAK01001299">
    <property type="protein sequence ID" value="OHS94681.1"/>
    <property type="molecule type" value="Genomic_DNA"/>
</dbReference>
<reference evidence="2" key="1">
    <citation type="submission" date="2016-10" db="EMBL/GenBank/DDBJ databases">
        <authorList>
            <person name="Benchimol M."/>
            <person name="Almeida L.G."/>
            <person name="Vasconcelos A.T."/>
            <person name="Perreira-Neves A."/>
            <person name="Rosa I.A."/>
            <person name="Tasca T."/>
            <person name="Bogo M.R."/>
            <person name="de Souza W."/>
        </authorList>
    </citation>
    <scope>NUCLEOTIDE SEQUENCE [LARGE SCALE GENOMIC DNA]</scope>
    <source>
        <strain evidence="2">K</strain>
    </source>
</reference>
<dbReference type="InterPro" id="IPR008271">
    <property type="entry name" value="Ser/Thr_kinase_AS"/>
</dbReference>
<dbReference type="GeneID" id="94847180"/>
<dbReference type="GO" id="GO:0004672">
    <property type="term" value="F:protein kinase activity"/>
    <property type="evidence" value="ECO:0007669"/>
    <property type="project" value="InterPro"/>
</dbReference>
<dbReference type="GO" id="GO:0005524">
    <property type="term" value="F:ATP binding"/>
    <property type="evidence" value="ECO:0007669"/>
    <property type="project" value="InterPro"/>
</dbReference>
<gene>
    <name evidence="2" type="ORF">TRFO_39151</name>
</gene>
<dbReference type="InterPro" id="IPR011009">
    <property type="entry name" value="Kinase-like_dom_sf"/>
</dbReference>
<dbReference type="PROSITE" id="PS00108">
    <property type="entry name" value="PROTEIN_KINASE_ST"/>
    <property type="match status" value="1"/>
</dbReference>
<dbReference type="PROSITE" id="PS50011">
    <property type="entry name" value="PROTEIN_KINASE_DOM"/>
    <property type="match status" value="1"/>
</dbReference>
<dbReference type="Pfam" id="PF00069">
    <property type="entry name" value="Pkinase"/>
    <property type="match status" value="1"/>
</dbReference>
<organism evidence="2 3">
    <name type="scientific">Tritrichomonas foetus</name>
    <dbReference type="NCBI Taxonomy" id="1144522"/>
    <lineage>
        <taxon>Eukaryota</taxon>
        <taxon>Metamonada</taxon>
        <taxon>Parabasalia</taxon>
        <taxon>Tritrichomonadida</taxon>
        <taxon>Tritrichomonadidae</taxon>
        <taxon>Tritrichomonas</taxon>
    </lineage>
</organism>
<dbReference type="SMART" id="SM00220">
    <property type="entry name" value="S_TKc"/>
    <property type="match status" value="1"/>
</dbReference>
<dbReference type="RefSeq" id="XP_068347818.1">
    <property type="nucleotide sequence ID" value="XM_068512476.1"/>
</dbReference>
<dbReference type="SUPFAM" id="SSF56112">
    <property type="entry name" value="Protein kinase-like (PK-like)"/>
    <property type="match status" value="1"/>
</dbReference>
<name>A0A1J4J7P9_9EUKA</name>
<accession>A0A1J4J7P9</accession>
<dbReference type="VEuPathDB" id="TrichDB:TRFO_39151"/>
<keyword evidence="3" id="KW-1185">Reference proteome</keyword>
<evidence type="ECO:0000259" key="1">
    <source>
        <dbReference type="PROSITE" id="PS50011"/>
    </source>
</evidence>
<dbReference type="Proteomes" id="UP000179807">
    <property type="component" value="Unassembled WGS sequence"/>
</dbReference>
<dbReference type="AlphaFoldDB" id="A0A1J4J7P9"/>
<protein>
    <recommendedName>
        <fullName evidence="1">Protein kinase domain-containing protein</fullName>
    </recommendedName>
</protein>
<comment type="caution">
    <text evidence="2">The sequence shown here is derived from an EMBL/GenBank/DDBJ whole genome shotgun (WGS) entry which is preliminary data.</text>
</comment>
<dbReference type="OrthoDB" id="10261027at2759"/>
<evidence type="ECO:0000313" key="2">
    <source>
        <dbReference type="EMBL" id="OHS94681.1"/>
    </source>
</evidence>